<sequence length="286" mass="33363">MKCKLIIFLLIGLTAFQLQAQDKKEEKRKREAKFLAAEAQEDLAENNFIDAEANYRKAISRDPDNAELKYNLGTVYFNKEKNQEAFSRLNQSVKIAESKALKHRAYHNQGNTFMKEEKYEEAVQAYKNALRNDPTDDETRYNLAVAKEKAKKKQQDQEKQKDKDKEDNKEKDKNNEGNQDGEDQNKENKNQDNQGEEGKKEEDKEKENQQQKKEGEGDQKKEQQQQQDSGEKGDEKSEQPQPQEGKMSPQQIKNLLEAMENQEKEVQDKINAQRVKGQRSNTDKDW</sequence>
<gene>
    <name evidence="1" type="ORF">FVB9532_00201</name>
</gene>
<comment type="caution">
    <text evidence="1">The sequence shown here is derived from an EMBL/GenBank/DDBJ whole genome shotgun (WGS) entry which is preliminary data.</text>
</comment>
<dbReference type="EMBL" id="CABVMM010000001">
    <property type="protein sequence ID" value="VVU98952.1"/>
    <property type="molecule type" value="Genomic_DNA"/>
</dbReference>
<name>A0AC61Y3F4_9FLAO</name>
<protein>
    <submittedName>
        <fullName evidence="1">Uncharacterized protein</fullName>
    </submittedName>
</protein>
<proteinExistence type="predicted"/>
<reference evidence="1" key="1">
    <citation type="submission" date="2019-09" db="EMBL/GenBank/DDBJ databases">
        <authorList>
            <person name="Rodrigo-Torres L."/>
            <person name="Arahal R. D."/>
            <person name="Lucena T."/>
        </authorList>
    </citation>
    <scope>NUCLEOTIDE SEQUENCE</scope>
    <source>
        <strain evidence="1">ISS653</strain>
    </source>
</reference>
<evidence type="ECO:0000313" key="1">
    <source>
        <dbReference type="EMBL" id="VVU98952.1"/>
    </source>
</evidence>
<dbReference type="Proteomes" id="UP000356253">
    <property type="component" value="Unassembled WGS sequence"/>
</dbReference>
<accession>A0AC61Y3F4</accession>
<keyword evidence="2" id="KW-1185">Reference proteome</keyword>
<organism evidence="1 2">
    <name type="scientific">Mesonia oceanica</name>
    <dbReference type="NCBI Taxonomy" id="2687242"/>
    <lineage>
        <taxon>Bacteria</taxon>
        <taxon>Pseudomonadati</taxon>
        <taxon>Bacteroidota</taxon>
        <taxon>Flavobacteriia</taxon>
        <taxon>Flavobacteriales</taxon>
        <taxon>Flavobacteriaceae</taxon>
        <taxon>Mesonia</taxon>
    </lineage>
</organism>
<evidence type="ECO:0000313" key="2">
    <source>
        <dbReference type="Proteomes" id="UP000356253"/>
    </source>
</evidence>